<keyword evidence="3 7" id="KW-0694">RNA-binding</keyword>
<dbReference type="InterPro" id="IPR014722">
    <property type="entry name" value="Rib_uL2_dom2"/>
</dbReference>
<dbReference type="InterPro" id="IPR014726">
    <property type="entry name" value="Ribosomal_uL2_dom3"/>
</dbReference>
<dbReference type="SMART" id="SM01382">
    <property type="entry name" value="Ribosomal_L2_C"/>
    <property type="match status" value="1"/>
</dbReference>
<dbReference type="PIRSF" id="PIRSF002158">
    <property type="entry name" value="Ribosomal_L2"/>
    <property type="match status" value="1"/>
</dbReference>
<evidence type="ECO:0000313" key="11">
    <source>
        <dbReference type="EMBL" id="ETO91321.1"/>
    </source>
</evidence>
<dbReference type="NCBIfam" id="TIGR01171">
    <property type="entry name" value="rplB_bact"/>
    <property type="match status" value="1"/>
</dbReference>
<evidence type="ECO:0000256" key="8">
    <source>
        <dbReference type="SAM" id="MobiDB-lite"/>
    </source>
</evidence>
<protein>
    <recommendedName>
        <fullName evidence="6 7">Large ribosomal subunit protein uL2</fullName>
    </recommendedName>
</protein>
<dbReference type="PROSITE" id="PS00467">
    <property type="entry name" value="RIBOSOMAL_L2"/>
    <property type="match status" value="1"/>
</dbReference>
<dbReference type="GO" id="GO:0016740">
    <property type="term" value="F:transferase activity"/>
    <property type="evidence" value="ECO:0007669"/>
    <property type="project" value="InterPro"/>
</dbReference>
<evidence type="ECO:0000256" key="5">
    <source>
        <dbReference type="ARBA" id="ARBA00023274"/>
    </source>
</evidence>
<dbReference type="FunFam" id="2.30.30.30:FF:000001">
    <property type="entry name" value="50S ribosomal protein L2"/>
    <property type="match status" value="1"/>
</dbReference>
<dbReference type="InterPro" id="IPR022669">
    <property type="entry name" value="Ribosomal_uL2_C"/>
</dbReference>
<dbReference type="Gene3D" id="4.10.950.10">
    <property type="entry name" value="Ribosomal protein L2, domain 3"/>
    <property type="match status" value="1"/>
</dbReference>
<evidence type="ECO:0000259" key="9">
    <source>
        <dbReference type="SMART" id="SM01382"/>
    </source>
</evidence>
<evidence type="ECO:0000313" key="12">
    <source>
        <dbReference type="Proteomes" id="UP000018951"/>
    </source>
</evidence>
<dbReference type="Gene3D" id="2.40.50.140">
    <property type="entry name" value="Nucleic acid-binding proteins"/>
    <property type="match status" value="1"/>
</dbReference>
<dbReference type="Gene3D" id="2.30.30.30">
    <property type="match status" value="1"/>
</dbReference>
<dbReference type="InterPro" id="IPR002171">
    <property type="entry name" value="Ribosomal_uL2"/>
</dbReference>
<sequence length="280" mass="30500">MLGIRKVKGVTPGSRSTVLLDRSSLSKVPYKPLLRGKKKSGARNNNGRITVRSRGGACAHKRRYRVIDFKMSSHDYSVAVVKSIEYDPNRTALIALVEYDDDNKTKKYILASSEMKVGCRITSGDGVEIANGCTMPLRCIPVGSLVYNVELKIGKGAQLARAAGTSIRLLGVEGVYAILKMPSGETRMVHYECRATIGSVSNFNNKNLSIGKAGRNRWKGIRPTVRGVVMNPIDHPHGGGEGKTSGGRHPVTPWGVSTKGYKTRASKNSDAYIIRNRKLS</sequence>
<dbReference type="FunFam" id="4.10.950.10:FF:000001">
    <property type="entry name" value="50S ribosomal protein L2"/>
    <property type="match status" value="1"/>
</dbReference>
<dbReference type="AlphaFoldDB" id="W2UYX6"/>
<evidence type="ECO:0000256" key="3">
    <source>
        <dbReference type="ARBA" id="ARBA00022884"/>
    </source>
</evidence>
<dbReference type="Pfam" id="PF03947">
    <property type="entry name" value="Ribosomal_L2_C"/>
    <property type="match status" value="1"/>
</dbReference>
<dbReference type="Proteomes" id="UP000018951">
    <property type="component" value="Unassembled WGS sequence"/>
</dbReference>
<feature type="domain" description="Large ribosomal subunit protein uL2 RNA-binding" evidence="10">
    <location>
        <begin position="42"/>
        <end position="123"/>
    </location>
</feature>
<dbReference type="GO" id="GO:0015934">
    <property type="term" value="C:large ribosomal subunit"/>
    <property type="evidence" value="ECO:0007669"/>
    <property type="project" value="InterPro"/>
</dbReference>
<keyword evidence="2 7" id="KW-0699">rRNA-binding</keyword>
<dbReference type="InterPro" id="IPR012340">
    <property type="entry name" value="NA-bd_OB-fold"/>
</dbReference>
<evidence type="ECO:0000256" key="7">
    <source>
        <dbReference type="HAMAP-Rule" id="MF_01320"/>
    </source>
</evidence>
<dbReference type="PANTHER" id="PTHR13691">
    <property type="entry name" value="RIBOSOMAL PROTEIN L2"/>
    <property type="match status" value="1"/>
</dbReference>
<dbReference type="PANTHER" id="PTHR13691:SF5">
    <property type="entry name" value="LARGE RIBOSOMAL SUBUNIT PROTEIN UL2M"/>
    <property type="match status" value="1"/>
</dbReference>
<gene>
    <name evidence="7 11" type="primary">rplB</name>
    <name evidence="11" type="ORF">P857_230</name>
</gene>
<dbReference type="HAMAP" id="MF_01320_B">
    <property type="entry name" value="Ribosomal_uL2_B"/>
    <property type="match status" value="1"/>
</dbReference>
<dbReference type="PATRIC" id="fig|1401685.3.peg.520"/>
<keyword evidence="4 7" id="KW-0689">Ribosomal protein</keyword>
<dbReference type="SUPFAM" id="SSF50104">
    <property type="entry name" value="Translation proteins SH3-like domain"/>
    <property type="match status" value="1"/>
</dbReference>
<name>W2UYX6_9RICK</name>
<evidence type="ECO:0000256" key="2">
    <source>
        <dbReference type="ARBA" id="ARBA00022730"/>
    </source>
</evidence>
<dbReference type="STRING" id="1401685.P857_230"/>
<comment type="caution">
    <text evidence="11">The sequence shown here is derived from an EMBL/GenBank/DDBJ whole genome shotgun (WGS) entry which is preliminary data.</text>
</comment>
<dbReference type="SMART" id="SM01383">
    <property type="entry name" value="Ribosomal_L2"/>
    <property type="match status" value="1"/>
</dbReference>
<organism evidence="11 12">
    <name type="scientific">Candidatus Xenolissoclinum pacificiensis L6</name>
    <dbReference type="NCBI Taxonomy" id="1401685"/>
    <lineage>
        <taxon>Bacteria</taxon>
        <taxon>Pseudomonadati</taxon>
        <taxon>Pseudomonadota</taxon>
        <taxon>Alphaproteobacteria</taxon>
        <taxon>Rickettsiales</taxon>
        <taxon>Anaplasmataceae</taxon>
        <taxon>Candidatus Xenolissoclinum</taxon>
    </lineage>
</organism>
<proteinExistence type="inferred from homology"/>
<dbReference type="Pfam" id="PF00181">
    <property type="entry name" value="Ribosomal_L2_N"/>
    <property type="match status" value="1"/>
</dbReference>
<evidence type="ECO:0000259" key="10">
    <source>
        <dbReference type="SMART" id="SM01383"/>
    </source>
</evidence>
<dbReference type="EMBL" id="AXCJ01000005">
    <property type="protein sequence ID" value="ETO91321.1"/>
    <property type="molecule type" value="Genomic_DNA"/>
</dbReference>
<dbReference type="SUPFAM" id="SSF50249">
    <property type="entry name" value="Nucleic acid-binding proteins"/>
    <property type="match status" value="1"/>
</dbReference>
<keyword evidence="5 7" id="KW-0687">Ribonucleoprotein</keyword>
<keyword evidence="12" id="KW-1185">Reference proteome</keyword>
<dbReference type="GO" id="GO:0019843">
    <property type="term" value="F:rRNA binding"/>
    <property type="evidence" value="ECO:0007669"/>
    <property type="project" value="UniProtKB-UniRule"/>
</dbReference>
<comment type="similarity">
    <text evidence="1 7">Belongs to the universal ribosomal protein uL2 family.</text>
</comment>
<comment type="subunit">
    <text evidence="7">Part of the 50S ribosomal subunit. Forms a bridge to the 30S subunit in the 70S ribosome.</text>
</comment>
<evidence type="ECO:0000256" key="1">
    <source>
        <dbReference type="ARBA" id="ARBA00005636"/>
    </source>
</evidence>
<dbReference type="InterPro" id="IPR022666">
    <property type="entry name" value="Ribosomal_uL2_RNA-bd_dom"/>
</dbReference>
<dbReference type="GO" id="GO:0002181">
    <property type="term" value="P:cytoplasmic translation"/>
    <property type="evidence" value="ECO:0007669"/>
    <property type="project" value="TreeGrafter"/>
</dbReference>
<feature type="domain" description="Large ribosomal subunit protein uL2 C-terminal" evidence="9">
    <location>
        <begin position="129"/>
        <end position="257"/>
    </location>
</feature>
<dbReference type="GO" id="GO:0003735">
    <property type="term" value="F:structural constituent of ribosome"/>
    <property type="evidence" value="ECO:0007669"/>
    <property type="project" value="InterPro"/>
</dbReference>
<comment type="function">
    <text evidence="7">One of the primary rRNA binding proteins. Required for association of the 30S and 50S subunits to form the 70S ribosome, for tRNA binding and peptide bond formation. It has been suggested to have peptidyltransferase activity; this is somewhat controversial. Makes several contacts with the 16S rRNA in the 70S ribosome.</text>
</comment>
<dbReference type="InterPro" id="IPR005880">
    <property type="entry name" value="Ribosomal_uL2_bac/org-type"/>
</dbReference>
<dbReference type="InterPro" id="IPR008991">
    <property type="entry name" value="Translation_prot_SH3-like_sf"/>
</dbReference>
<feature type="region of interest" description="Disordered" evidence="8">
    <location>
        <begin position="229"/>
        <end position="260"/>
    </location>
</feature>
<evidence type="ECO:0000256" key="4">
    <source>
        <dbReference type="ARBA" id="ARBA00022980"/>
    </source>
</evidence>
<reference evidence="11 12" key="1">
    <citation type="journal article" date="2013" name="PLoS ONE">
        <title>Bacterial endosymbiosis in a chordate host: long-term co-evolution and conservation of secondary metabolism.</title>
        <authorList>
            <person name="Kwan J.C."/>
            <person name="Schmidt E.W."/>
        </authorList>
    </citation>
    <scope>NUCLEOTIDE SEQUENCE [LARGE SCALE GENOMIC DNA]</scope>
    <source>
        <strain evidence="12">L6</strain>
    </source>
</reference>
<evidence type="ECO:0000256" key="6">
    <source>
        <dbReference type="ARBA" id="ARBA00035242"/>
    </source>
</evidence>
<dbReference type="InterPro" id="IPR022671">
    <property type="entry name" value="Ribosomal_uL2_CS"/>
</dbReference>
<accession>W2UYX6</accession>